<name>A0A7X6M0J8_9NOCA</name>
<reference evidence="1 2" key="1">
    <citation type="submission" date="2020-04" db="EMBL/GenBank/DDBJ databases">
        <title>MicrobeNet Type strains.</title>
        <authorList>
            <person name="Nicholson A.C."/>
        </authorList>
    </citation>
    <scope>NUCLEOTIDE SEQUENCE [LARGE SCALE GENOMIC DNA]</scope>
    <source>
        <strain evidence="1 2">DSM 44445</strain>
    </source>
</reference>
<dbReference type="Proteomes" id="UP000523447">
    <property type="component" value="Unassembled WGS sequence"/>
</dbReference>
<proteinExistence type="predicted"/>
<comment type="caution">
    <text evidence="1">The sequence shown here is derived from an EMBL/GenBank/DDBJ whole genome shotgun (WGS) entry which is preliminary data.</text>
</comment>
<gene>
    <name evidence="1" type="ORF">HGA07_18035</name>
</gene>
<evidence type="ECO:0000313" key="2">
    <source>
        <dbReference type="Proteomes" id="UP000523447"/>
    </source>
</evidence>
<dbReference type="RefSeq" id="WP_040723716.1">
    <property type="nucleotide sequence ID" value="NZ_CAWPHS010000011.1"/>
</dbReference>
<evidence type="ECO:0000313" key="1">
    <source>
        <dbReference type="EMBL" id="NKY87524.1"/>
    </source>
</evidence>
<sequence>MSGGGFQRDYLAEALLPHVWSNLYVCRTDPGVLNPENAERGHRLHSNCSSDCRMRARVDQCRSRLAEQGPEQTE</sequence>
<protein>
    <submittedName>
        <fullName evidence="1">Uncharacterized protein</fullName>
    </submittedName>
</protein>
<keyword evidence="2" id="KW-1185">Reference proteome</keyword>
<accession>A0A7X6M0J8</accession>
<dbReference type="AlphaFoldDB" id="A0A7X6M0J8"/>
<organism evidence="1 2">
    <name type="scientific">Nocardia veterana</name>
    <dbReference type="NCBI Taxonomy" id="132249"/>
    <lineage>
        <taxon>Bacteria</taxon>
        <taxon>Bacillati</taxon>
        <taxon>Actinomycetota</taxon>
        <taxon>Actinomycetes</taxon>
        <taxon>Mycobacteriales</taxon>
        <taxon>Nocardiaceae</taxon>
        <taxon>Nocardia</taxon>
    </lineage>
</organism>
<dbReference type="EMBL" id="JAAXPE010000019">
    <property type="protein sequence ID" value="NKY87524.1"/>
    <property type="molecule type" value="Genomic_DNA"/>
</dbReference>